<proteinExistence type="predicted"/>
<gene>
    <name evidence="1" type="ORF">BCR33DRAFT_711069</name>
</gene>
<dbReference type="AlphaFoldDB" id="A0A1Y2D346"/>
<dbReference type="Proteomes" id="UP000193642">
    <property type="component" value="Unassembled WGS sequence"/>
</dbReference>
<dbReference type="EMBL" id="MCGO01000001">
    <property type="protein sequence ID" value="ORY53711.1"/>
    <property type="molecule type" value="Genomic_DNA"/>
</dbReference>
<sequence length="82" mass="8978">GSCLYSADALQYAGSVQKVLLLDPSAPVELNPDDGKDGFEFLLDRTKELRVQGFTGRHLGPIQMTVSFTECIIGSVGAYHFW</sequence>
<comment type="caution">
    <text evidence="1">The sequence shown here is derived from an EMBL/GenBank/DDBJ whole genome shotgun (WGS) entry which is preliminary data.</text>
</comment>
<evidence type="ECO:0000313" key="1">
    <source>
        <dbReference type="EMBL" id="ORY53711.1"/>
    </source>
</evidence>
<dbReference type="GO" id="GO:0008168">
    <property type="term" value="F:methyltransferase activity"/>
    <property type="evidence" value="ECO:0007669"/>
    <property type="project" value="InterPro"/>
</dbReference>
<dbReference type="Pfam" id="PF04252">
    <property type="entry name" value="SFM1-like"/>
    <property type="match status" value="1"/>
</dbReference>
<organism evidence="1 2">
    <name type="scientific">Rhizoclosmatium globosum</name>
    <dbReference type="NCBI Taxonomy" id="329046"/>
    <lineage>
        <taxon>Eukaryota</taxon>
        <taxon>Fungi</taxon>
        <taxon>Fungi incertae sedis</taxon>
        <taxon>Chytridiomycota</taxon>
        <taxon>Chytridiomycota incertae sedis</taxon>
        <taxon>Chytridiomycetes</taxon>
        <taxon>Chytridiales</taxon>
        <taxon>Chytriomycetaceae</taxon>
        <taxon>Rhizoclosmatium</taxon>
    </lineage>
</organism>
<accession>A0A1Y2D346</accession>
<feature type="non-terminal residue" evidence="1">
    <location>
        <position position="1"/>
    </location>
</feature>
<protein>
    <submittedName>
        <fullName evidence="1">Uncharacterized protein</fullName>
    </submittedName>
</protein>
<name>A0A1Y2D346_9FUNG</name>
<reference evidence="1 2" key="1">
    <citation type="submission" date="2016-07" db="EMBL/GenBank/DDBJ databases">
        <title>Pervasive Adenine N6-methylation of Active Genes in Fungi.</title>
        <authorList>
            <consortium name="DOE Joint Genome Institute"/>
            <person name="Mondo S.J."/>
            <person name="Dannebaum R.O."/>
            <person name="Kuo R.C."/>
            <person name="Labutti K."/>
            <person name="Haridas S."/>
            <person name="Kuo A."/>
            <person name="Salamov A."/>
            <person name="Ahrendt S.R."/>
            <person name="Lipzen A."/>
            <person name="Sullivan W."/>
            <person name="Andreopoulos W.B."/>
            <person name="Clum A."/>
            <person name="Lindquist E."/>
            <person name="Daum C."/>
            <person name="Ramamoorthy G.K."/>
            <person name="Gryganskyi A."/>
            <person name="Culley D."/>
            <person name="Magnuson J.K."/>
            <person name="James T.Y."/>
            <person name="O'Malley M.A."/>
            <person name="Stajich J.E."/>
            <person name="Spatafora J.W."/>
            <person name="Visel A."/>
            <person name="Grigoriev I.V."/>
        </authorList>
    </citation>
    <scope>NUCLEOTIDE SEQUENCE [LARGE SCALE GENOMIC DNA]</scope>
    <source>
        <strain evidence="1 2">JEL800</strain>
    </source>
</reference>
<dbReference type="InterPro" id="IPR007364">
    <property type="entry name" value="SFM1-like"/>
</dbReference>
<keyword evidence="2" id="KW-1185">Reference proteome</keyword>
<dbReference type="OrthoDB" id="373498at2759"/>
<evidence type="ECO:0000313" key="2">
    <source>
        <dbReference type="Proteomes" id="UP000193642"/>
    </source>
</evidence>